<dbReference type="AlphaFoldDB" id="A0A2A6C7J6"/>
<reference evidence="1" key="2">
    <citation type="submission" date="2022-06" db="UniProtKB">
        <authorList>
            <consortium name="EnsemblMetazoa"/>
        </authorList>
    </citation>
    <scope>IDENTIFICATION</scope>
    <source>
        <strain evidence="1">PS312</strain>
    </source>
</reference>
<dbReference type="Proteomes" id="UP000005239">
    <property type="component" value="Unassembled WGS sequence"/>
</dbReference>
<protein>
    <submittedName>
        <fullName evidence="1">Uncharacterized protein</fullName>
    </submittedName>
</protein>
<dbReference type="EnsemblMetazoa" id="PPA33525.1">
    <property type="protein sequence ID" value="PPA33525.1"/>
    <property type="gene ID" value="WBGene00271894"/>
</dbReference>
<accession>A0A2A6C7J6</accession>
<accession>A0A8R1YPZ5</accession>
<name>A0A2A6C7J6_PRIPA</name>
<reference evidence="2" key="1">
    <citation type="journal article" date="2008" name="Nat. Genet.">
        <title>The Pristionchus pacificus genome provides a unique perspective on nematode lifestyle and parasitism.</title>
        <authorList>
            <person name="Dieterich C."/>
            <person name="Clifton S.W."/>
            <person name="Schuster L.N."/>
            <person name="Chinwalla A."/>
            <person name="Delehaunty K."/>
            <person name="Dinkelacker I."/>
            <person name="Fulton L."/>
            <person name="Fulton R."/>
            <person name="Godfrey J."/>
            <person name="Minx P."/>
            <person name="Mitreva M."/>
            <person name="Roeseler W."/>
            <person name="Tian H."/>
            <person name="Witte H."/>
            <person name="Yang S.P."/>
            <person name="Wilson R.K."/>
            <person name="Sommer R.J."/>
        </authorList>
    </citation>
    <scope>NUCLEOTIDE SEQUENCE [LARGE SCALE GENOMIC DNA]</scope>
    <source>
        <strain evidence="2">PS312</strain>
    </source>
</reference>
<proteinExistence type="predicted"/>
<evidence type="ECO:0000313" key="2">
    <source>
        <dbReference type="Proteomes" id="UP000005239"/>
    </source>
</evidence>
<gene>
    <name evidence="1" type="primary">WBGene00271894</name>
</gene>
<sequence length="173" mass="19434">MACLIAHIESGIFAGTETKVLAAAALETLNGKVKTIPHFAALINMFHFSSSMMWTCAQKLHKQNRRADQSNPSMLIIVKKLGDTFHITESIPLSSLVYLGGNRDTKCLSDAPHVRVFKPADHAKVIVDLCEDSELISKQALQKMEKKKVRTMMGMTRVIIWKDMHFLKNKIIK</sequence>
<organism evidence="1 2">
    <name type="scientific">Pristionchus pacificus</name>
    <name type="common">Parasitic nematode worm</name>
    <dbReference type="NCBI Taxonomy" id="54126"/>
    <lineage>
        <taxon>Eukaryota</taxon>
        <taxon>Metazoa</taxon>
        <taxon>Ecdysozoa</taxon>
        <taxon>Nematoda</taxon>
        <taxon>Chromadorea</taxon>
        <taxon>Rhabditida</taxon>
        <taxon>Rhabditina</taxon>
        <taxon>Diplogasteromorpha</taxon>
        <taxon>Diplogasteroidea</taxon>
        <taxon>Neodiplogasteridae</taxon>
        <taxon>Pristionchus</taxon>
    </lineage>
</organism>
<evidence type="ECO:0000313" key="1">
    <source>
        <dbReference type="EnsemblMetazoa" id="PPA33525.1"/>
    </source>
</evidence>
<keyword evidence="2" id="KW-1185">Reference proteome</keyword>